<dbReference type="Pfam" id="PF00069">
    <property type="entry name" value="Pkinase"/>
    <property type="match status" value="1"/>
</dbReference>
<evidence type="ECO:0000256" key="13">
    <source>
        <dbReference type="RuleBase" id="RU000304"/>
    </source>
</evidence>
<dbReference type="InterPro" id="IPR011009">
    <property type="entry name" value="Kinase-like_dom_sf"/>
</dbReference>
<dbReference type="InterPro" id="IPR045874">
    <property type="entry name" value="LRK10/LRL21-25-like"/>
</dbReference>
<evidence type="ECO:0000256" key="2">
    <source>
        <dbReference type="ARBA" id="ARBA00022527"/>
    </source>
</evidence>
<dbReference type="PROSITE" id="PS00108">
    <property type="entry name" value="PROTEIN_KINASE_ST"/>
    <property type="match status" value="1"/>
</dbReference>
<dbReference type="InterPro" id="IPR017441">
    <property type="entry name" value="Protein_kinase_ATP_BS"/>
</dbReference>
<keyword evidence="9" id="KW-1133">Transmembrane helix</keyword>
<evidence type="ECO:0000259" key="15">
    <source>
        <dbReference type="PROSITE" id="PS50011"/>
    </source>
</evidence>
<feature type="domain" description="Protein kinase" evidence="15">
    <location>
        <begin position="62"/>
        <end position="348"/>
    </location>
</feature>
<evidence type="ECO:0000256" key="1">
    <source>
        <dbReference type="ARBA" id="ARBA00004479"/>
    </source>
</evidence>
<dbReference type="SUPFAM" id="SSF56112">
    <property type="entry name" value="Protein kinase-like (PK-like)"/>
    <property type="match status" value="1"/>
</dbReference>
<dbReference type="RefSeq" id="XP_048325814.2">
    <property type="nucleotide sequence ID" value="XM_048469857.2"/>
</dbReference>
<dbReference type="PANTHER" id="PTHR27009">
    <property type="entry name" value="RUST RESISTANCE KINASE LR10-RELATED"/>
    <property type="match status" value="1"/>
</dbReference>
<keyword evidence="2 13" id="KW-0723">Serine/threonine-protein kinase</keyword>
<protein>
    <submittedName>
        <fullName evidence="17">Rust resistance kinase Lr10</fullName>
    </submittedName>
</protein>
<reference evidence="17" key="1">
    <citation type="submission" date="2025-08" db="UniProtKB">
        <authorList>
            <consortium name="RefSeq"/>
        </authorList>
    </citation>
    <scope>IDENTIFICATION</scope>
    <source>
        <tissue evidence="17">Seedling</tissue>
    </source>
</reference>
<evidence type="ECO:0000256" key="10">
    <source>
        <dbReference type="ARBA" id="ARBA00023136"/>
    </source>
</evidence>
<evidence type="ECO:0000256" key="7">
    <source>
        <dbReference type="ARBA" id="ARBA00022777"/>
    </source>
</evidence>
<dbReference type="PROSITE" id="PS00107">
    <property type="entry name" value="PROTEIN_KINASE_ATP"/>
    <property type="match status" value="1"/>
</dbReference>
<gene>
    <name evidence="17" type="primary">LOC107414593</name>
</gene>
<dbReference type="PROSITE" id="PS50011">
    <property type="entry name" value="PROTEIN_KINASE_DOM"/>
    <property type="match status" value="1"/>
</dbReference>
<comment type="similarity">
    <text evidence="13">Belongs to the protein kinase superfamily.</text>
</comment>
<keyword evidence="16" id="KW-1185">Reference proteome</keyword>
<name>A0ABM3ID26_ZIZJJ</name>
<keyword evidence="4" id="KW-0812">Transmembrane</keyword>
<accession>A0ABM3ID26</accession>
<dbReference type="Gene3D" id="3.30.200.20">
    <property type="entry name" value="Phosphorylase Kinase, domain 1"/>
    <property type="match status" value="1"/>
</dbReference>
<dbReference type="Proteomes" id="UP001652623">
    <property type="component" value="Chromosome 8"/>
</dbReference>
<dbReference type="InterPro" id="IPR008271">
    <property type="entry name" value="Ser/Thr_kinase_AS"/>
</dbReference>
<keyword evidence="3" id="KW-0808">Transferase</keyword>
<feature type="compositionally biased region" description="Polar residues" evidence="14">
    <location>
        <begin position="352"/>
        <end position="375"/>
    </location>
</feature>
<dbReference type="GeneID" id="107414593"/>
<keyword evidence="11" id="KW-0325">Glycoprotein</keyword>
<evidence type="ECO:0000256" key="4">
    <source>
        <dbReference type="ARBA" id="ARBA00022692"/>
    </source>
</evidence>
<keyword evidence="10" id="KW-0472">Membrane</keyword>
<dbReference type="GO" id="GO:0016301">
    <property type="term" value="F:kinase activity"/>
    <property type="evidence" value="ECO:0007669"/>
    <property type="project" value="UniProtKB-KW"/>
</dbReference>
<evidence type="ECO:0000313" key="16">
    <source>
        <dbReference type="Proteomes" id="UP001652623"/>
    </source>
</evidence>
<evidence type="ECO:0000256" key="12">
    <source>
        <dbReference type="PROSITE-ProRule" id="PRU10141"/>
    </source>
</evidence>
<organism evidence="16 17">
    <name type="scientific">Ziziphus jujuba</name>
    <name type="common">Chinese jujube</name>
    <name type="synonym">Ziziphus sativa</name>
    <dbReference type="NCBI Taxonomy" id="326968"/>
    <lineage>
        <taxon>Eukaryota</taxon>
        <taxon>Viridiplantae</taxon>
        <taxon>Streptophyta</taxon>
        <taxon>Embryophyta</taxon>
        <taxon>Tracheophyta</taxon>
        <taxon>Spermatophyta</taxon>
        <taxon>Magnoliopsida</taxon>
        <taxon>eudicotyledons</taxon>
        <taxon>Gunneridae</taxon>
        <taxon>Pentapetalae</taxon>
        <taxon>rosids</taxon>
        <taxon>fabids</taxon>
        <taxon>Rosales</taxon>
        <taxon>Rhamnaceae</taxon>
        <taxon>Paliureae</taxon>
        <taxon>Ziziphus</taxon>
    </lineage>
</organism>
<evidence type="ECO:0000256" key="5">
    <source>
        <dbReference type="ARBA" id="ARBA00022729"/>
    </source>
</evidence>
<keyword evidence="8 12" id="KW-0067">ATP-binding</keyword>
<proteinExistence type="inferred from homology"/>
<dbReference type="SMART" id="SM00220">
    <property type="entry name" value="S_TKc"/>
    <property type="match status" value="1"/>
</dbReference>
<evidence type="ECO:0000256" key="8">
    <source>
        <dbReference type="ARBA" id="ARBA00022840"/>
    </source>
</evidence>
<feature type="region of interest" description="Disordered" evidence="14">
    <location>
        <begin position="341"/>
        <end position="375"/>
    </location>
</feature>
<evidence type="ECO:0000256" key="6">
    <source>
        <dbReference type="ARBA" id="ARBA00022741"/>
    </source>
</evidence>
<dbReference type="InterPro" id="IPR000719">
    <property type="entry name" value="Prot_kinase_dom"/>
</dbReference>
<sequence length="375" mass="42212">MLFALFLAARCIVGTPFVISFLVHKWRRRHLSMYSCIEEFLQNQNNLMPIRYSYSDIKRMSKGFKEKLGEGGYGTVYKGKLRSGQFVAIKLLGKSKANGQEFVNEVSTIGRIHHMNVVQLIGFCLEGSKRVLVYEFMYNGSLDKHIYSREGINSLSCKKMAEISLAVACGIEYLHQGCDMQILHFDIKPHNILLDENFNAKISDFGLARLCPLDNNTVSLTAARGTIGYIAPELFYKNIGGVSSKADVYSFGMLLMEMASRRKNLNAVAENSSQIYFPSWVYDQFNEGKDIELLQNAAEEELKVTKKMIMVALWCIQLKPSDRPPINEVVKMLEGEGESLQMPPKPFFCPQETPTENAGEESSNPTQSALSDTTT</sequence>
<keyword evidence="6 12" id="KW-0547">Nucleotide-binding</keyword>
<evidence type="ECO:0000256" key="14">
    <source>
        <dbReference type="SAM" id="MobiDB-lite"/>
    </source>
</evidence>
<keyword evidence="7 17" id="KW-0418">Kinase</keyword>
<comment type="subcellular location">
    <subcellularLocation>
        <location evidence="1">Membrane</location>
        <topology evidence="1">Single-pass type I membrane protein</topology>
    </subcellularLocation>
</comment>
<evidence type="ECO:0000313" key="17">
    <source>
        <dbReference type="RefSeq" id="XP_048325814.2"/>
    </source>
</evidence>
<feature type="binding site" evidence="12">
    <location>
        <position position="90"/>
    </location>
    <ligand>
        <name>ATP</name>
        <dbReference type="ChEBI" id="CHEBI:30616"/>
    </ligand>
</feature>
<keyword evidence="5" id="KW-0732">Signal</keyword>
<evidence type="ECO:0000256" key="11">
    <source>
        <dbReference type="ARBA" id="ARBA00023180"/>
    </source>
</evidence>
<evidence type="ECO:0000256" key="3">
    <source>
        <dbReference type="ARBA" id="ARBA00022679"/>
    </source>
</evidence>
<dbReference type="Gene3D" id="1.10.510.10">
    <property type="entry name" value="Transferase(Phosphotransferase) domain 1"/>
    <property type="match status" value="1"/>
</dbReference>
<evidence type="ECO:0000256" key="9">
    <source>
        <dbReference type="ARBA" id="ARBA00022989"/>
    </source>
</evidence>